<organism evidence="1 2">
    <name type="scientific">Parasporobacterium paucivorans DSM 15970</name>
    <dbReference type="NCBI Taxonomy" id="1122934"/>
    <lineage>
        <taxon>Bacteria</taxon>
        <taxon>Bacillati</taxon>
        <taxon>Bacillota</taxon>
        <taxon>Clostridia</taxon>
        <taxon>Lachnospirales</taxon>
        <taxon>Lachnospiraceae</taxon>
        <taxon>Parasporobacterium</taxon>
    </lineage>
</organism>
<name>A0A1M6K020_9FIRM</name>
<dbReference type="AlphaFoldDB" id="A0A1M6K020"/>
<accession>A0A1M6K020</accession>
<proteinExistence type="predicted"/>
<dbReference type="EMBL" id="FQYT01000024">
    <property type="protein sequence ID" value="SHJ52311.1"/>
    <property type="molecule type" value="Genomic_DNA"/>
</dbReference>
<keyword evidence="2" id="KW-1185">Reference proteome</keyword>
<sequence length="176" mass="20063">MLEKVLERIKETGVFQYGLIKPSAISYRQEIRDICKGNLCRKYGTTWACPPAVGTIDECRERCMHYNTMLVFTGKFMMEDSFDYEGMVQSMADFKKLARDLESAVKPCLKDYLILSNEGCDICKTCTYPFASCRFPEQLHHSVEGYGILVSELAKQAGINYYNGENSVTYFGALLF</sequence>
<reference evidence="1 2" key="1">
    <citation type="submission" date="2016-11" db="EMBL/GenBank/DDBJ databases">
        <authorList>
            <person name="Jaros S."/>
            <person name="Januszkiewicz K."/>
            <person name="Wedrychowicz H."/>
        </authorList>
    </citation>
    <scope>NUCLEOTIDE SEQUENCE [LARGE SCALE GENOMIC DNA]</scope>
    <source>
        <strain evidence="1 2">DSM 15970</strain>
    </source>
</reference>
<dbReference type="RefSeq" id="WP_073994363.1">
    <property type="nucleotide sequence ID" value="NZ_FQYT01000024.1"/>
</dbReference>
<dbReference type="InterPro" id="IPR019271">
    <property type="entry name" value="DUF2284_metal-binding"/>
</dbReference>
<evidence type="ECO:0000313" key="2">
    <source>
        <dbReference type="Proteomes" id="UP000184342"/>
    </source>
</evidence>
<protein>
    <submittedName>
        <fullName evidence="1">Predicted metal-binding protein</fullName>
    </submittedName>
</protein>
<dbReference type="Pfam" id="PF10050">
    <property type="entry name" value="DUF2284"/>
    <property type="match status" value="1"/>
</dbReference>
<gene>
    <name evidence="1" type="ORF">SAMN02745691_02105</name>
</gene>
<dbReference type="STRING" id="1122934.SAMN02745691_02105"/>
<dbReference type="OrthoDB" id="5420534at2"/>
<dbReference type="Proteomes" id="UP000184342">
    <property type="component" value="Unassembled WGS sequence"/>
</dbReference>
<evidence type="ECO:0000313" key="1">
    <source>
        <dbReference type="EMBL" id="SHJ52311.1"/>
    </source>
</evidence>